<evidence type="ECO:0000313" key="22">
    <source>
        <dbReference type="Ensembl" id="ENSMMOP00000010116.1"/>
    </source>
</evidence>
<dbReference type="GO" id="GO:0048471">
    <property type="term" value="C:perinuclear region of cytoplasm"/>
    <property type="evidence" value="ECO:0007669"/>
    <property type="project" value="UniProtKB-SubCell"/>
</dbReference>
<evidence type="ECO:0000256" key="4">
    <source>
        <dbReference type="ARBA" id="ARBA00012406"/>
    </source>
</evidence>
<keyword evidence="13" id="KW-0460">Magnesium</keyword>
<reference evidence="22" key="2">
    <citation type="submission" date="2025-09" db="UniProtKB">
        <authorList>
            <consortium name="Ensembl"/>
        </authorList>
    </citation>
    <scope>IDENTIFICATION</scope>
</reference>
<evidence type="ECO:0000256" key="7">
    <source>
        <dbReference type="ARBA" id="ARBA00022553"/>
    </source>
</evidence>
<dbReference type="OMA" id="DEHQFEE"/>
<dbReference type="SUPFAM" id="SSF56112">
    <property type="entry name" value="Protein kinase-like (PK-like)"/>
    <property type="match status" value="1"/>
</dbReference>
<keyword evidence="23" id="KW-1185">Reference proteome</keyword>
<dbReference type="Gene3D" id="1.10.510.10">
    <property type="entry name" value="Transferase(Phosphotransferase) domain 1"/>
    <property type="match status" value="1"/>
</dbReference>
<dbReference type="EC" id="2.7.11.25" evidence="4"/>
<evidence type="ECO:0000256" key="10">
    <source>
        <dbReference type="ARBA" id="ARBA00022741"/>
    </source>
</evidence>
<evidence type="ECO:0000256" key="3">
    <source>
        <dbReference type="ARBA" id="ARBA00006529"/>
    </source>
</evidence>
<evidence type="ECO:0000256" key="11">
    <source>
        <dbReference type="ARBA" id="ARBA00022777"/>
    </source>
</evidence>
<dbReference type="PROSITE" id="PS00107">
    <property type="entry name" value="PROTEIN_KINASE_ATP"/>
    <property type="match status" value="1"/>
</dbReference>
<evidence type="ECO:0000256" key="6">
    <source>
        <dbReference type="ARBA" id="ARBA00022527"/>
    </source>
</evidence>
<dbReference type="Pfam" id="PF19431">
    <property type="entry name" value="MEKK4_N"/>
    <property type="match status" value="2"/>
</dbReference>
<feature type="compositionally biased region" description="Polar residues" evidence="20">
    <location>
        <begin position="1"/>
        <end position="12"/>
    </location>
</feature>
<dbReference type="InterPro" id="IPR000719">
    <property type="entry name" value="Prot_kinase_dom"/>
</dbReference>
<comment type="cofactor">
    <cofactor evidence="1">
        <name>Mg(2+)</name>
        <dbReference type="ChEBI" id="CHEBI:18420"/>
    </cofactor>
</comment>
<comment type="function">
    <text evidence="16">Component of a protein kinase signal transduction cascade. Activates the CSBP2, P38 and JNK MAPK pathways, but not the ERK pathway. Specifically phosphorylates and activates MAP2K4 and MAP2K6.</text>
</comment>
<protein>
    <recommendedName>
        <fullName evidence="17">Mitogen-activated protein kinase kinase kinase 4</fullName>
        <ecNumber evidence="4">2.7.11.25</ecNumber>
    </recommendedName>
    <alternativeName>
        <fullName evidence="18">MAPK/ERK kinase kinase 4</fullName>
    </alternativeName>
</protein>
<evidence type="ECO:0000256" key="14">
    <source>
        <dbReference type="ARBA" id="ARBA00047559"/>
    </source>
</evidence>
<dbReference type="InterPro" id="IPR008271">
    <property type="entry name" value="Ser/Thr_kinase_AS"/>
</dbReference>
<comment type="similarity">
    <text evidence="3">Belongs to the protein kinase superfamily. STE Ser/Thr protein kinase family. MAP kinase kinase kinase subfamily.</text>
</comment>
<dbReference type="PROSITE" id="PS50011">
    <property type="entry name" value="PROTEIN_KINASE_DOM"/>
    <property type="match status" value="1"/>
</dbReference>
<evidence type="ECO:0000256" key="1">
    <source>
        <dbReference type="ARBA" id="ARBA00001946"/>
    </source>
</evidence>
<sequence>SPPYASQQNSEVGESWDSPSEEEEALYGTSPPCTPRQMKRMSGKHQRNSQARSAGRSPNKSKESPRPVEPPEEHSYKQGKKHRATLRSTERDHKKTFEGSFMLDPLSKSSHFGALNMDPRKHYLSLGCSSCKLPVSMPHMARTHRQTSRTDCPADRLKFFETLRLLLKLTSMSSKRKEKEQRGLENMAFMGHNNEIIWLELQAWHARRTTNDQDLYLFTARQAIPDIINEVLHFKVNYASLKGAQCSKAPLGSGVNCREHLQHQRLAFEQVKRVMELLESVEALYPSLQALQKDYEKYAARDFQGRVQALCLWLNITQDLNQKLRIMATVLGLHDLSRIGWPVFEIPSPRCSRGHEDEENDEDENDSTATFTGELSPSLVPKFSRLFSEEFLPTANAVCAEGGGDFCPTAIYRPFVDKALKQMGLRKLILRLHKLMDRSLQRSRAALLRHTPALEFADFPDPMLYSDYLPELSRHDSCNGPTIPELGAEEVSWEDVLDMDLPSFRPAFLVLCRVILNVIHECLKLRLEQRPAGEPSLLSIKQLVRECKEVLKGGLLMKQYYQFMLRGVVTDAQGFQTNANIDEFEEDLHKMLVVYFDYMHSWIQMLQQLPQASHSLKNLLEEEWNFTKVITPYVRGGEAQSGKLFCDIAGMLLKSTGEFLDVGLQKSGNEFWESADDSTASDEIRRSVIETSRSLKELFHEARERASKALGFAKMLRKDLEVAAEFSMTNGVTCLLEALKKRNHVKVQIPGLEELQVFVPCGLMDQRPLILQLLNAAAGKDCSKEPDEIAEDEAYLLMSKHGAGDTTTDSDWVQWDGGLLKLVPQMETVDTLRAMKVENPLLIVMQSAHLVAQRKSFQQSMEDVLTLSREQTSSQPLIASALEELKDEALQLCIKISTAIDRVEYMFTTEFEAEVEESESATLHQYYREAMIQGYNFAFEYHKEVVRLMSGEFRQRIGERYIAFARKWMTYVLTKCESGRGTKPRWATQGFDFLQAIEPAFISALPEDDFLNLQALINECIGHVIGKPHSPVTAPRNSPRPVKVPRCHSDPPNPNPNLFIPNAEGFRGSSFHENDRLSSVAAEHFKSLSRHSSPTEDREEPAYPKGDPNSAARRSWELRTFISQSKDNAARQSPMEAVRRSIHMFEDKRYALMKQRNIIGQVCHTPKSYDNVMHVGLRKVTFKWQRGNKIGEGQYGKVYTCINVDTGELMAMKEIRFQPNDHKTIKETADELKIFEGIKHPNLVRYFGVELHREEMYIFMEYCDEGTLEEVSRLGLQEHVIRLYSKQITTAINVLHEHGIVHRDIKGANIFLTSSGLIKLGDFGCSVKLRNNTHTMPGEVNSTLGTAAYMAPEVITRAKGEGHGRAADVWSLGCVLIEMVTGKRPWHEYEHNFQIMYKVGMGHKPPIPEKLSTEGKDFLGHCLESEPKRRWTASMLLDHPSMCTD</sequence>
<comment type="subcellular location">
    <subcellularLocation>
        <location evidence="2">Cytoplasm</location>
        <location evidence="2">Perinuclear region</location>
    </subcellularLocation>
</comment>
<dbReference type="Ensembl" id="ENSMMOT00000010294.1">
    <property type="protein sequence ID" value="ENSMMOP00000010116.1"/>
    <property type="gene ID" value="ENSMMOG00000007812.1"/>
</dbReference>
<keyword evidence="5" id="KW-0963">Cytoplasm</keyword>
<evidence type="ECO:0000256" key="9">
    <source>
        <dbReference type="ARBA" id="ARBA00022723"/>
    </source>
</evidence>
<dbReference type="CDD" id="cd06626">
    <property type="entry name" value="STKc_MEKK4"/>
    <property type="match status" value="1"/>
</dbReference>
<evidence type="ECO:0000256" key="13">
    <source>
        <dbReference type="ARBA" id="ARBA00022842"/>
    </source>
</evidence>
<feature type="compositionally biased region" description="Basic and acidic residues" evidence="20">
    <location>
        <begin position="60"/>
        <end position="76"/>
    </location>
</feature>
<accession>A0A3Q3W209</accession>
<proteinExistence type="inferred from homology"/>
<keyword evidence="9" id="KW-0479">Metal-binding</keyword>
<evidence type="ECO:0000256" key="18">
    <source>
        <dbReference type="ARBA" id="ARBA00083883"/>
    </source>
</evidence>
<feature type="domain" description="Protein kinase" evidence="21">
    <location>
        <begin position="1184"/>
        <end position="1442"/>
    </location>
</feature>
<evidence type="ECO:0000256" key="8">
    <source>
        <dbReference type="ARBA" id="ARBA00022679"/>
    </source>
</evidence>
<dbReference type="GO" id="GO:0005524">
    <property type="term" value="F:ATP binding"/>
    <property type="evidence" value="ECO:0007669"/>
    <property type="project" value="UniProtKB-UniRule"/>
</dbReference>
<feature type="binding site" evidence="19">
    <location>
        <position position="1213"/>
    </location>
    <ligand>
        <name>ATP</name>
        <dbReference type="ChEBI" id="CHEBI:30616"/>
    </ligand>
</feature>
<dbReference type="FunFam" id="1.10.510.10:FF:000122">
    <property type="entry name" value="Mitogen-activated protein kinase kinase kinase 4"/>
    <property type="match status" value="1"/>
</dbReference>
<keyword evidence="11" id="KW-0418">Kinase</keyword>
<feature type="compositionally biased region" description="Acidic residues" evidence="20">
    <location>
        <begin position="357"/>
        <end position="366"/>
    </location>
</feature>
<evidence type="ECO:0000256" key="12">
    <source>
        <dbReference type="ARBA" id="ARBA00022840"/>
    </source>
</evidence>
<keyword evidence="8" id="KW-0808">Transferase</keyword>
<organism evidence="22 23">
    <name type="scientific">Mola mola</name>
    <name type="common">Ocean sunfish</name>
    <name type="synonym">Tetraodon mola</name>
    <dbReference type="NCBI Taxonomy" id="94237"/>
    <lineage>
        <taxon>Eukaryota</taxon>
        <taxon>Metazoa</taxon>
        <taxon>Chordata</taxon>
        <taxon>Craniata</taxon>
        <taxon>Vertebrata</taxon>
        <taxon>Euteleostomi</taxon>
        <taxon>Actinopterygii</taxon>
        <taxon>Neopterygii</taxon>
        <taxon>Teleostei</taxon>
        <taxon>Neoteleostei</taxon>
        <taxon>Acanthomorphata</taxon>
        <taxon>Eupercaria</taxon>
        <taxon>Tetraodontiformes</taxon>
        <taxon>Molidae</taxon>
        <taxon>Mola</taxon>
    </lineage>
</organism>
<dbReference type="SMART" id="SM00220">
    <property type="entry name" value="S_TKc"/>
    <property type="match status" value="1"/>
</dbReference>
<comment type="catalytic activity">
    <reaction evidence="14">
        <text>L-threonyl-[protein] + ATP = O-phospho-L-threonyl-[protein] + ADP + H(+)</text>
        <dbReference type="Rhea" id="RHEA:46608"/>
        <dbReference type="Rhea" id="RHEA-COMP:11060"/>
        <dbReference type="Rhea" id="RHEA-COMP:11605"/>
        <dbReference type="ChEBI" id="CHEBI:15378"/>
        <dbReference type="ChEBI" id="CHEBI:30013"/>
        <dbReference type="ChEBI" id="CHEBI:30616"/>
        <dbReference type="ChEBI" id="CHEBI:61977"/>
        <dbReference type="ChEBI" id="CHEBI:456216"/>
        <dbReference type="EC" id="2.7.11.25"/>
    </reaction>
</comment>
<feature type="region of interest" description="Disordered" evidence="20">
    <location>
        <begin position="1"/>
        <end position="93"/>
    </location>
</feature>
<keyword evidence="12 19" id="KW-0067">ATP-binding</keyword>
<feature type="region of interest" description="Disordered" evidence="20">
    <location>
        <begin position="1029"/>
        <end position="1065"/>
    </location>
</feature>
<feature type="region of interest" description="Disordered" evidence="20">
    <location>
        <begin position="1083"/>
        <end position="1111"/>
    </location>
</feature>
<dbReference type="PROSITE" id="PS00108">
    <property type="entry name" value="PROTEIN_KINASE_ST"/>
    <property type="match status" value="1"/>
</dbReference>
<dbReference type="InterPro" id="IPR045801">
    <property type="entry name" value="MEKK4_N"/>
</dbReference>
<dbReference type="InterPro" id="IPR011009">
    <property type="entry name" value="Kinase-like_dom_sf"/>
</dbReference>
<dbReference type="Proteomes" id="UP000261620">
    <property type="component" value="Unplaced"/>
</dbReference>
<dbReference type="InterPro" id="IPR017441">
    <property type="entry name" value="Protein_kinase_ATP_BS"/>
</dbReference>
<reference evidence="22" key="1">
    <citation type="submission" date="2025-08" db="UniProtKB">
        <authorList>
            <consortium name="Ensembl"/>
        </authorList>
    </citation>
    <scope>IDENTIFICATION</scope>
</reference>
<feature type="compositionally biased region" description="Basic residues" evidence="20">
    <location>
        <begin position="37"/>
        <end position="47"/>
    </location>
</feature>
<evidence type="ECO:0000256" key="17">
    <source>
        <dbReference type="ARBA" id="ARBA00069057"/>
    </source>
</evidence>
<feature type="region of interest" description="Disordered" evidence="20">
    <location>
        <begin position="350"/>
        <end position="374"/>
    </location>
</feature>
<evidence type="ECO:0000256" key="20">
    <source>
        <dbReference type="SAM" id="MobiDB-lite"/>
    </source>
</evidence>
<dbReference type="Pfam" id="PF00069">
    <property type="entry name" value="Pkinase"/>
    <property type="match status" value="1"/>
</dbReference>
<comment type="catalytic activity">
    <reaction evidence="15">
        <text>L-seryl-[protein] + ATP = O-phospho-L-seryl-[protein] + ADP + H(+)</text>
        <dbReference type="Rhea" id="RHEA:17989"/>
        <dbReference type="Rhea" id="RHEA-COMP:9863"/>
        <dbReference type="Rhea" id="RHEA-COMP:11604"/>
        <dbReference type="ChEBI" id="CHEBI:15378"/>
        <dbReference type="ChEBI" id="CHEBI:29999"/>
        <dbReference type="ChEBI" id="CHEBI:30616"/>
        <dbReference type="ChEBI" id="CHEBI:83421"/>
        <dbReference type="ChEBI" id="CHEBI:456216"/>
        <dbReference type="EC" id="2.7.11.25"/>
    </reaction>
</comment>
<dbReference type="GO" id="GO:0004709">
    <property type="term" value="F:MAP kinase kinase kinase activity"/>
    <property type="evidence" value="ECO:0007669"/>
    <property type="project" value="UniProtKB-EC"/>
</dbReference>
<dbReference type="GO" id="GO:0046872">
    <property type="term" value="F:metal ion binding"/>
    <property type="evidence" value="ECO:0007669"/>
    <property type="project" value="UniProtKB-KW"/>
</dbReference>
<evidence type="ECO:0000256" key="19">
    <source>
        <dbReference type="PROSITE-ProRule" id="PRU10141"/>
    </source>
</evidence>
<feature type="compositionally biased region" description="Basic and acidic residues" evidence="20">
    <location>
        <begin position="1093"/>
        <end position="1102"/>
    </location>
</feature>
<evidence type="ECO:0000313" key="23">
    <source>
        <dbReference type="Proteomes" id="UP000261620"/>
    </source>
</evidence>
<evidence type="ECO:0000256" key="5">
    <source>
        <dbReference type="ARBA" id="ARBA00022490"/>
    </source>
</evidence>
<keyword evidence="7" id="KW-0597">Phosphoprotein</keyword>
<evidence type="ECO:0000256" key="15">
    <source>
        <dbReference type="ARBA" id="ARBA00048329"/>
    </source>
</evidence>
<name>A0A3Q3W209_MOLML</name>
<evidence type="ECO:0000259" key="21">
    <source>
        <dbReference type="PROSITE" id="PS50011"/>
    </source>
</evidence>
<feature type="compositionally biased region" description="Polar residues" evidence="20">
    <location>
        <begin position="48"/>
        <end position="58"/>
    </location>
</feature>
<evidence type="ECO:0000256" key="2">
    <source>
        <dbReference type="ARBA" id="ARBA00004556"/>
    </source>
</evidence>
<dbReference type="STRING" id="94237.ENSMMOP00000010116"/>
<keyword evidence="10 19" id="KW-0547">Nucleotide-binding</keyword>
<keyword evidence="6" id="KW-0723">Serine/threonine-protein kinase</keyword>
<dbReference type="PANTHER" id="PTHR48016:SF32">
    <property type="entry name" value="MITOGEN-ACTIVATED PROTEIN KINASE KINASE KINASE 4"/>
    <property type="match status" value="1"/>
</dbReference>
<dbReference type="InterPro" id="IPR050538">
    <property type="entry name" value="MAP_kinase_kinase_kinase"/>
</dbReference>
<evidence type="ECO:0000256" key="16">
    <source>
        <dbReference type="ARBA" id="ARBA00060115"/>
    </source>
</evidence>
<dbReference type="PANTHER" id="PTHR48016">
    <property type="entry name" value="MAP KINASE KINASE KINASE SSK2-RELATED-RELATED"/>
    <property type="match status" value="1"/>
</dbReference>